<evidence type="ECO:0000313" key="3">
    <source>
        <dbReference type="Proteomes" id="UP000001292"/>
    </source>
</evidence>
<evidence type="ECO:0000313" key="2">
    <source>
        <dbReference type="EMBL" id="EDW56647.1"/>
    </source>
</evidence>
<reference evidence="2 3" key="1">
    <citation type="journal article" date="2007" name="Nature">
        <title>Evolution of genes and genomes on the Drosophila phylogeny.</title>
        <authorList>
            <consortium name="Drosophila 12 Genomes Consortium"/>
            <person name="Clark A.G."/>
            <person name="Eisen M.B."/>
            <person name="Smith D.R."/>
            <person name="Bergman C.M."/>
            <person name="Oliver B."/>
            <person name="Markow T.A."/>
            <person name="Kaufman T.C."/>
            <person name="Kellis M."/>
            <person name="Gelbart W."/>
            <person name="Iyer V.N."/>
            <person name="Pollard D.A."/>
            <person name="Sackton T.B."/>
            <person name="Larracuente A.M."/>
            <person name="Singh N.D."/>
            <person name="Abad J.P."/>
            <person name="Abt D.N."/>
            <person name="Adryan B."/>
            <person name="Aguade M."/>
            <person name="Akashi H."/>
            <person name="Anderson W.W."/>
            <person name="Aquadro C.F."/>
            <person name="Ardell D.H."/>
            <person name="Arguello R."/>
            <person name="Artieri C.G."/>
            <person name="Barbash D.A."/>
            <person name="Barker D."/>
            <person name="Barsanti P."/>
            <person name="Batterham P."/>
            <person name="Batzoglou S."/>
            <person name="Begun D."/>
            <person name="Bhutkar A."/>
            <person name="Blanco E."/>
            <person name="Bosak S.A."/>
            <person name="Bradley R.K."/>
            <person name="Brand A.D."/>
            <person name="Brent M.R."/>
            <person name="Brooks A.N."/>
            <person name="Brown R.H."/>
            <person name="Butlin R.K."/>
            <person name="Caggese C."/>
            <person name="Calvi B.R."/>
            <person name="Bernardo de Carvalho A."/>
            <person name="Caspi A."/>
            <person name="Castrezana S."/>
            <person name="Celniker S.E."/>
            <person name="Chang J.L."/>
            <person name="Chapple C."/>
            <person name="Chatterji S."/>
            <person name="Chinwalla A."/>
            <person name="Civetta A."/>
            <person name="Clifton S.W."/>
            <person name="Comeron J.M."/>
            <person name="Costello J.C."/>
            <person name="Coyne J.A."/>
            <person name="Daub J."/>
            <person name="David R.G."/>
            <person name="Delcher A.L."/>
            <person name="Delehaunty K."/>
            <person name="Do C.B."/>
            <person name="Ebling H."/>
            <person name="Edwards K."/>
            <person name="Eickbush T."/>
            <person name="Evans J.D."/>
            <person name="Filipski A."/>
            <person name="Findeiss S."/>
            <person name="Freyhult E."/>
            <person name="Fulton L."/>
            <person name="Fulton R."/>
            <person name="Garcia A.C."/>
            <person name="Gardiner A."/>
            <person name="Garfield D.A."/>
            <person name="Garvin B.E."/>
            <person name="Gibson G."/>
            <person name="Gilbert D."/>
            <person name="Gnerre S."/>
            <person name="Godfrey J."/>
            <person name="Good R."/>
            <person name="Gotea V."/>
            <person name="Gravely B."/>
            <person name="Greenberg A.J."/>
            <person name="Griffiths-Jones S."/>
            <person name="Gross S."/>
            <person name="Guigo R."/>
            <person name="Gustafson E.A."/>
            <person name="Haerty W."/>
            <person name="Hahn M.W."/>
            <person name="Halligan D.L."/>
            <person name="Halpern A.L."/>
            <person name="Halter G.M."/>
            <person name="Han M.V."/>
            <person name="Heger A."/>
            <person name="Hillier L."/>
            <person name="Hinrichs A.S."/>
            <person name="Holmes I."/>
            <person name="Hoskins R.A."/>
            <person name="Hubisz M.J."/>
            <person name="Hultmark D."/>
            <person name="Huntley M.A."/>
            <person name="Jaffe D.B."/>
            <person name="Jagadeeshan S."/>
            <person name="Jeck W.R."/>
            <person name="Johnson J."/>
            <person name="Jones C.D."/>
            <person name="Jordan W.C."/>
            <person name="Karpen G.H."/>
            <person name="Kataoka E."/>
            <person name="Keightley P.D."/>
            <person name="Kheradpour P."/>
            <person name="Kirkness E.F."/>
            <person name="Koerich L.B."/>
            <person name="Kristiansen K."/>
            <person name="Kudrna D."/>
            <person name="Kulathinal R.J."/>
            <person name="Kumar S."/>
            <person name="Kwok R."/>
            <person name="Lander E."/>
            <person name="Langley C.H."/>
            <person name="Lapoint R."/>
            <person name="Lazzaro B.P."/>
            <person name="Lee S.J."/>
            <person name="Levesque L."/>
            <person name="Li R."/>
            <person name="Lin C.F."/>
            <person name="Lin M.F."/>
            <person name="Lindblad-Toh K."/>
            <person name="Llopart A."/>
            <person name="Long M."/>
            <person name="Low L."/>
            <person name="Lozovsky E."/>
            <person name="Lu J."/>
            <person name="Luo M."/>
            <person name="Machado C.A."/>
            <person name="Makalowski W."/>
            <person name="Marzo M."/>
            <person name="Matsuda M."/>
            <person name="Matzkin L."/>
            <person name="McAllister B."/>
            <person name="McBride C.S."/>
            <person name="McKernan B."/>
            <person name="McKernan K."/>
            <person name="Mendez-Lago M."/>
            <person name="Minx P."/>
            <person name="Mollenhauer M.U."/>
            <person name="Montooth K."/>
            <person name="Mount S.M."/>
            <person name="Mu X."/>
            <person name="Myers E."/>
            <person name="Negre B."/>
            <person name="Newfeld S."/>
            <person name="Nielsen R."/>
            <person name="Noor M.A."/>
            <person name="O'Grady P."/>
            <person name="Pachter L."/>
            <person name="Papaceit M."/>
            <person name="Parisi M.J."/>
            <person name="Parisi M."/>
            <person name="Parts L."/>
            <person name="Pedersen J.S."/>
            <person name="Pesole G."/>
            <person name="Phillippy A.M."/>
            <person name="Ponting C.P."/>
            <person name="Pop M."/>
            <person name="Porcelli D."/>
            <person name="Powell J.R."/>
            <person name="Prohaska S."/>
            <person name="Pruitt K."/>
            <person name="Puig M."/>
            <person name="Quesneville H."/>
            <person name="Ram K.R."/>
            <person name="Rand D."/>
            <person name="Rasmussen M.D."/>
            <person name="Reed L.K."/>
            <person name="Reenan R."/>
            <person name="Reily A."/>
            <person name="Remington K.A."/>
            <person name="Rieger T.T."/>
            <person name="Ritchie M.G."/>
            <person name="Robin C."/>
            <person name="Rogers Y.H."/>
            <person name="Rohde C."/>
            <person name="Rozas J."/>
            <person name="Rubenfield M.J."/>
            <person name="Ruiz A."/>
            <person name="Russo S."/>
            <person name="Salzberg S.L."/>
            <person name="Sanchez-Gracia A."/>
            <person name="Saranga D.J."/>
            <person name="Sato H."/>
            <person name="Schaeffer S.W."/>
            <person name="Schatz M.C."/>
            <person name="Schlenke T."/>
            <person name="Schwartz R."/>
            <person name="Segarra C."/>
            <person name="Singh R.S."/>
            <person name="Sirot L."/>
            <person name="Sirota M."/>
            <person name="Sisneros N.B."/>
            <person name="Smith C.D."/>
            <person name="Smith T.F."/>
            <person name="Spieth J."/>
            <person name="Stage D.E."/>
            <person name="Stark A."/>
            <person name="Stephan W."/>
            <person name="Strausberg R.L."/>
            <person name="Strempel S."/>
            <person name="Sturgill D."/>
            <person name="Sutton G."/>
            <person name="Sutton G.G."/>
            <person name="Tao W."/>
            <person name="Teichmann S."/>
            <person name="Tobari Y.N."/>
            <person name="Tomimura Y."/>
            <person name="Tsolas J.M."/>
            <person name="Valente V.L."/>
            <person name="Venter E."/>
            <person name="Venter J.C."/>
            <person name="Vicario S."/>
            <person name="Vieira F.G."/>
            <person name="Vilella A.J."/>
            <person name="Villasante A."/>
            <person name="Walenz B."/>
            <person name="Wang J."/>
            <person name="Wasserman M."/>
            <person name="Watts T."/>
            <person name="Wilson D."/>
            <person name="Wilson R.K."/>
            <person name="Wing R.A."/>
            <person name="Wolfner M.F."/>
            <person name="Wong A."/>
            <person name="Wong G.K."/>
            <person name="Wu C.I."/>
            <person name="Wu G."/>
            <person name="Yamamoto D."/>
            <person name="Yang H.P."/>
            <person name="Yang S.P."/>
            <person name="Yorke J.A."/>
            <person name="Yoshida K."/>
            <person name="Zdobnov E."/>
            <person name="Zhang P."/>
            <person name="Zhang Y."/>
            <person name="Zimin A.V."/>
            <person name="Baldwin J."/>
            <person name="Abdouelleil A."/>
            <person name="Abdulkadir J."/>
            <person name="Abebe A."/>
            <person name="Abera B."/>
            <person name="Abreu J."/>
            <person name="Acer S.C."/>
            <person name="Aftuck L."/>
            <person name="Alexander A."/>
            <person name="An P."/>
            <person name="Anderson E."/>
            <person name="Anderson S."/>
            <person name="Arachi H."/>
            <person name="Azer M."/>
            <person name="Bachantsang P."/>
            <person name="Barry A."/>
            <person name="Bayul T."/>
            <person name="Berlin A."/>
            <person name="Bessette D."/>
            <person name="Bloom T."/>
            <person name="Blye J."/>
            <person name="Boguslavskiy L."/>
            <person name="Bonnet C."/>
            <person name="Boukhgalter B."/>
            <person name="Bourzgui I."/>
            <person name="Brown A."/>
            <person name="Cahill P."/>
            <person name="Channer S."/>
            <person name="Cheshatsang Y."/>
            <person name="Chuda L."/>
            <person name="Citroen M."/>
            <person name="Collymore A."/>
            <person name="Cooke P."/>
            <person name="Costello M."/>
            <person name="D'Aco K."/>
            <person name="Daza R."/>
            <person name="De Haan G."/>
            <person name="DeGray S."/>
            <person name="DeMaso C."/>
            <person name="Dhargay N."/>
            <person name="Dooley K."/>
            <person name="Dooley E."/>
            <person name="Doricent M."/>
            <person name="Dorje P."/>
            <person name="Dorjee K."/>
            <person name="Dupes A."/>
            <person name="Elong R."/>
            <person name="Falk J."/>
            <person name="Farina A."/>
            <person name="Faro S."/>
            <person name="Ferguson D."/>
            <person name="Fisher S."/>
            <person name="Foley C.D."/>
            <person name="Franke A."/>
            <person name="Friedrich D."/>
            <person name="Gadbois L."/>
            <person name="Gearin G."/>
            <person name="Gearin C.R."/>
            <person name="Giannoukos G."/>
            <person name="Goode T."/>
            <person name="Graham J."/>
            <person name="Grandbois E."/>
            <person name="Grewal S."/>
            <person name="Gyaltsen K."/>
            <person name="Hafez N."/>
            <person name="Hagos B."/>
            <person name="Hall J."/>
            <person name="Henson C."/>
            <person name="Hollinger A."/>
            <person name="Honan T."/>
            <person name="Huard M.D."/>
            <person name="Hughes L."/>
            <person name="Hurhula B."/>
            <person name="Husby M.E."/>
            <person name="Kamat A."/>
            <person name="Kanga B."/>
            <person name="Kashin S."/>
            <person name="Khazanovich D."/>
            <person name="Kisner P."/>
            <person name="Lance K."/>
            <person name="Lara M."/>
            <person name="Lee W."/>
            <person name="Lennon N."/>
            <person name="Letendre F."/>
            <person name="LeVine R."/>
            <person name="Lipovsky A."/>
            <person name="Liu X."/>
            <person name="Liu J."/>
            <person name="Liu S."/>
            <person name="Lokyitsang T."/>
            <person name="Lokyitsang Y."/>
            <person name="Lubonja R."/>
            <person name="Lui A."/>
            <person name="MacDonald P."/>
            <person name="Magnisalis V."/>
            <person name="Maru K."/>
            <person name="Matthews C."/>
            <person name="McCusker W."/>
            <person name="McDonough S."/>
            <person name="Mehta T."/>
            <person name="Meldrim J."/>
            <person name="Meneus L."/>
            <person name="Mihai O."/>
            <person name="Mihalev A."/>
            <person name="Mihova T."/>
            <person name="Mittelman R."/>
            <person name="Mlenga V."/>
            <person name="Montmayeur A."/>
            <person name="Mulrain L."/>
            <person name="Navidi A."/>
            <person name="Naylor J."/>
            <person name="Negash T."/>
            <person name="Nguyen T."/>
            <person name="Nguyen N."/>
            <person name="Nicol R."/>
            <person name="Norbu C."/>
            <person name="Norbu N."/>
            <person name="Novod N."/>
            <person name="O'Neill B."/>
            <person name="Osman S."/>
            <person name="Markiewicz E."/>
            <person name="Oyono O.L."/>
            <person name="Patti C."/>
            <person name="Phunkhang P."/>
            <person name="Pierre F."/>
            <person name="Priest M."/>
            <person name="Raghuraman S."/>
            <person name="Rege F."/>
            <person name="Reyes R."/>
            <person name="Rise C."/>
            <person name="Rogov P."/>
            <person name="Ross K."/>
            <person name="Ryan E."/>
            <person name="Settipalli S."/>
            <person name="Shea T."/>
            <person name="Sherpa N."/>
            <person name="Shi L."/>
            <person name="Shih D."/>
            <person name="Sparrow T."/>
            <person name="Spaulding J."/>
            <person name="Stalker J."/>
            <person name="Stange-Thomann N."/>
            <person name="Stavropoulos S."/>
            <person name="Stone C."/>
            <person name="Strader C."/>
            <person name="Tesfaye S."/>
            <person name="Thomson T."/>
            <person name="Thoulutsang Y."/>
            <person name="Thoulutsang D."/>
            <person name="Topham K."/>
            <person name="Topping I."/>
            <person name="Tsamla T."/>
            <person name="Vassiliev H."/>
            <person name="Vo A."/>
            <person name="Wangchuk T."/>
            <person name="Wangdi T."/>
            <person name="Weiand M."/>
            <person name="Wilkinson J."/>
            <person name="Wilson A."/>
            <person name="Yadav S."/>
            <person name="Young G."/>
            <person name="Yu Q."/>
            <person name="Zembek L."/>
            <person name="Zhong D."/>
            <person name="Zimmer A."/>
            <person name="Zwirko Z."/>
            <person name="Jaffe D.B."/>
            <person name="Alvarez P."/>
            <person name="Brockman W."/>
            <person name="Butler J."/>
            <person name="Chin C."/>
            <person name="Gnerre S."/>
            <person name="Grabherr M."/>
            <person name="Kleber M."/>
            <person name="Mauceli E."/>
            <person name="MacCallum I."/>
        </authorList>
    </citation>
    <scope>NUCLEOTIDE SEQUENCE [LARGE SCALE GENOMIC DNA]</scope>
    <source>
        <strain evidence="3">Rob3c / Tucson 14021-0248.25</strain>
    </source>
</reference>
<protein>
    <submittedName>
        <fullName evidence="2">GM15844</fullName>
    </submittedName>
</protein>
<gene>
    <name evidence="2" type="primary">Dsec\GM15844</name>
    <name evidence="2" type="ORF">Dsec_GM15844</name>
</gene>
<name>B4I7S2_DROSE</name>
<proteinExistence type="predicted"/>
<evidence type="ECO:0000256" key="1">
    <source>
        <dbReference type="SAM" id="MobiDB-lite"/>
    </source>
</evidence>
<dbReference type="EMBL" id="CH480824">
    <property type="protein sequence ID" value="EDW56647.1"/>
    <property type="molecule type" value="Genomic_DNA"/>
</dbReference>
<dbReference type="AlphaFoldDB" id="B4I7S2"/>
<dbReference type="HOGENOM" id="CLU_1429414_0_0_1"/>
<dbReference type="Proteomes" id="UP000001292">
    <property type="component" value="Unassembled WGS sequence"/>
</dbReference>
<feature type="compositionally biased region" description="Acidic residues" evidence="1">
    <location>
        <begin position="165"/>
        <end position="184"/>
    </location>
</feature>
<feature type="region of interest" description="Disordered" evidence="1">
    <location>
        <begin position="160"/>
        <end position="190"/>
    </location>
</feature>
<sequence>MKLFQPGLELFISAIPDASVSQQAVALHVAVAVATAVRHRRMQPAYTQCSPAPWFTQPHLLTYSSRRRQTVTETVTTSARTPLALVRLHLAIRIFVPVHSHSLSPVSPSRRHGCKSFRYRQVILGEYDTNCTSVDCTSIRQVIDIDERIIHDQCDLKNFRSNDAPTDDGDDGDDDDDDDYDYDLDIMGRK</sequence>
<keyword evidence="3" id="KW-1185">Reference proteome</keyword>
<dbReference type="OMA" id="RRMQPAY"/>
<organism evidence="3">
    <name type="scientific">Drosophila sechellia</name>
    <name type="common">Fruit fly</name>
    <dbReference type="NCBI Taxonomy" id="7238"/>
    <lineage>
        <taxon>Eukaryota</taxon>
        <taxon>Metazoa</taxon>
        <taxon>Ecdysozoa</taxon>
        <taxon>Arthropoda</taxon>
        <taxon>Hexapoda</taxon>
        <taxon>Insecta</taxon>
        <taxon>Pterygota</taxon>
        <taxon>Neoptera</taxon>
        <taxon>Endopterygota</taxon>
        <taxon>Diptera</taxon>
        <taxon>Brachycera</taxon>
        <taxon>Muscomorpha</taxon>
        <taxon>Ephydroidea</taxon>
        <taxon>Drosophilidae</taxon>
        <taxon>Drosophila</taxon>
        <taxon>Sophophora</taxon>
    </lineage>
</organism>
<accession>B4I7S2</accession>